<feature type="transmembrane region" description="Helical" evidence="1">
    <location>
        <begin position="77"/>
        <end position="98"/>
    </location>
</feature>
<dbReference type="Gene3D" id="1.20.144.10">
    <property type="entry name" value="Phosphatidic acid phosphatase type 2/haloperoxidase"/>
    <property type="match status" value="1"/>
</dbReference>
<accession>A0A0J1CXQ5</accession>
<sequence>MPDLPLSLWLSITSLGSVGVMIPLALAVAAWLALGYPWRYAACWLAVLGGASLLVVLTKIAFMGWGVGVRDLDFTGISGHAMVSSAVLPVALFVACLPGRRWMRAFGVSTGVLIGIVVGVSRILLNAHSVSEVVTGCALGALAALVFVVFAWRAESGKLSPAPVAVSLAMVAITLHGISVPTQRWITDIALHLSGREQPYIRARWKAGRYDKPIAAPSQHIDVRFPGASES</sequence>
<protein>
    <submittedName>
        <fullName evidence="3">Phosphoesterase</fullName>
    </submittedName>
</protein>
<dbReference type="Pfam" id="PF01569">
    <property type="entry name" value="PAP2"/>
    <property type="match status" value="1"/>
</dbReference>
<evidence type="ECO:0000313" key="4">
    <source>
        <dbReference type="Proteomes" id="UP000035963"/>
    </source>
</evidence>
<gene>
    <name evidence="3" type="ORF">EOS_15280</name>
</gene>
<feature type="transmembrane region" description="Helical" evidence="1">
    <location>
        <begin position="41"/>
        <end position="65"/>
    </location>
</feature>
<keyword evidence="1" id="KW-1133">Transmembrane helix</keyword>
<dbReference type="InterPro" id="IPR000326">
    <property type="entry name" value="PAP2/HPO"/>
</dbReference>
<keyword evidence="1" id="KW-0472">Membrane</keyword>
<dbReference type="EMBL" id="AEJF01000093">
    <property type="protein sequence ID" value="KLU25354.1"/>
    <property type="molecule type" value="Genomic_DNA"/>
</dbReference>
<keyword evidence="4" id="KW-1185">Reference proteome</keyword>
<dbReference type="AlphaFoldDB" id="A0A0J1CXQ5"/>
<reference evidence="3 4" key="1">
    <citation type="journal article" date="2015" name="Genome Announc.">
        <title>Draft Genome Sequence of Burkholderia sp. Strain PML1(12), an Ectomycorrhizosphere-Inhabiting Bacterium with Effective Mineral-Weathering Ability.</title>
        <authorList>
            <person name="Uroz S."/>
            <person name="Oger P."/>
        </authorList>
    </citation>
    <scope>NUCLEOTIDE SEQUENCE [LARGE SCALE GENOMIC DNA]</scope>
    <source>
        <strain evidence="4">PML1(12)</strain>
    </source>
</reference>
<dbReference type="Proteomes" id="UP000035963">
    <property type="component" value="Unassembled WGS sequence"/>
</dbReference>
<dbReference type="OrthoDB" id="8590768at2"/>
<dbReference type="InterPro" id="IPR036938">
    <property type="entry name" value="PAP2/HPO_sf"/>
</dbReference>
<feature type="transmembrane region" description="Helical" evidence="1">
    <location>
        <begin position="105"/>
        <end position="127"/>
    </location>
</feature>
<keyword evidence="1" id="KW-0812">Transmembrane</keyword>
<feature type="domain" description="Phosphatidic acid phosphatase type 2/haloperoxidase" evidence="2">
    <location>
        <begin position="77"/>
        <end position="153"/>
    </location>
</feature>
<dbReference type="RefSeq" id="WP_047847504.1">
    <property type="nucleotide sequence ID" value="NZ_AEJF01000093.1"/>
</dbReference>
<evidence type="ECO:0000313" key="3">
    <source>
        <dbReference type="EMBL" id="KLU25354.1"/>
    </source>
</evidence>
<name>A0A0J1CXQ5_9BURK</name>
<dbReference type="SUPFAM" id="SSF48317">
    <property type="entry name" value="Acid phosphatase/Vanadium-dependent haloperoxidase"/>
    <property type="match status" value="1"/>
</dbReference>
<evidence type="ECO:0000259" key="2">
    <source>
        <dbReference type="Pfam" id="PF01569"/>
    </source>
</evidence>
<organism evidence="3 4">
    <name type="scientific">Caballeronia mineralivorans PML1(12)</name>
    <dbReference type="NCBI Taxonomy" id="908627"/>
    <lineage>
        <taxon>Bacteria</taxon>
        <taxon>Pseudomonadati</taxon>
        <taxon>Pseudomonadota</taxon>
        <taxon>Betaproteobacteria</taxon>
        <taxon>Burkholderiales</taxon>
        <taxon>Burkholderiaceae</taxon>
        <taxon>Caballeronia</taxon>
    </lineage>
</organism>
<evidence type="ECO:0000256" key="1">
    <source>
        <dbReference type="SAM" id="Phobius"/>
    </source>
</evidence>
<dbReference type="PATRIC" id="fig|908627.4.peg.3409"/>
<comment type="caution">
    <text evidence="3">The sequence shown here is derived from an EMBL/GenBank/DDBJ whole genome shotgun (WGS) entry which is preliminary data.</text>
</comment>
<feature type="transmembrane region" description="Helical" evidence="1">
    <location>
        <begin position="159"/>
        <end position="178"/>
    </location>
</feature>
<feature type="transmembrane region" description="Helical" evidence="1">
    <location>
        <begin position="133"/>
        <end position="152"/>
    </location>
</feature>
<proteinExistence type="predicted"/>
<feature type="transmembrane region" description="Helical" evidence="1">
    <location>
        <begin position="6"/>
        <end position="34"/>
    </location>
</feature>